<keyword evidence="2" id="KW-0812">Transmembrane</keyword>
<dbReference type="EMBL" id="QUAK01000229">
    <property type="protein sequence ID" value="RFU82877.1"/>
    <property type="molecule type" value="Genomic_DNA"/>
</dbReference>
<keyword evidence="2" id="KW-0472">Membrane</keyword>
<evidence type="ECO:0000256" key="1">
    <source>
        <dbReference type="SAM" id="MobiDB-lite"/>
    </source>
</evidence>
<comment type="caution">
    <text evidence="3">The sequence shown here is derived from an EMBL/GenBank/DDBJ whole genome shotgun (WGS) entry which is preliminary data.</text>
</comment>
<feature type="region of interest" description="Disordered" evidence="1">
    <location>
        <begin position="1"/>
        <end position="31"/>
    </location>
</feature>
<evidence type="ECO:0000313" key="3">
    <source>
        <dbReference type="EMBL" id="RFU82877.1"/>
    </source>
</evidence>
<evidence type="ECO:0000313" key="4">
    <source>
        <dbReference type="Proteomes" id="UP000263094"/>
    </source>
</evidence>
<proteinExistence type="predicted"/>
<keyword evidence="2" id="KW-1133">Transmembrane helix</keyword>
<feature type="transmembrane region" description="Helical" evidence="2">
    <location>
        <begin position="43"/>
        <end position="64"/>
    </location>
</feature>
<keyword evidence="4" id="KW-1185">Reference proteome</keyword>
<accession>A0A372LXV7</accession>
<name>A0A372LXV7_9ACTN</name>
<dbReference type="Proteomes" id="UP000263094">
    <property type="component" value="Unassembled WGS sequence"/>
</dbReference>
<evidence type="ECO:0000256" key="2">
    <source>
        <dbReference type="SAM" id="Phobius"/>
    </source>
</evidence>
<organism evidence="3 4">
    <name type="scientific">Streptomyces triticagri</name>
    <dbReference type="NCBI Taxonomy" id="2293568"/>
    <lineage>
        <taxon>Bacteria</taxon>
        <taxon>Bacillati</taxon>
        <taxon>Actinomycetota</taxon>
        <taxon>Actinomycetes</taxon>
        <taxon>Kitasatosporales</taxon>
        <taxon>Streptomycetaceae</taxon>
        <taxon>Streptomyces</taxon>
    </lineage>
</organism>
<dbReference type="AlphaFoldDB" id="A0A372LXV7"/>
<gene>
    <name evidence="3" type="ORF">DY218_30525</name>
</gene>
<reference evidence="3 4" key="1">
    <citation type="submission" date="2018-08" db="EMBL/GenBank/DDBJ databases">
        <title>Isolation, diversity and antifungal activity of Actinobacteria from wheat.</title>
        <authorList>
            <person name="Han C."/>
        </authorList>
    </citation>
    <scope>NUCLEOTIDE SEQUENCE [LARGE SCALE GENOMIC DNA]</scope>
    <source>
        <strain evidence="3 4">NEAU-YY421</strain>
    </source>
</reference>
<sequence>MWVPEGEVCPGDSIGAPLEEQEEQMHSSNEWKPRRRWTWPERWQVTLAGAGLLVTVVATVGQFVR</sequence>
<protein>
    <submittedName>
        <fullName evidence="3">Uncharacterized protein</fullName>
    </submittedName>
</protein>